<evidence type="ECO:0000313" key="9">
    <source>
        <dbReference type="Proteomes" id="UP001178507"/>
    </source>
</evidence>
<evidence type="ECO:0000256" key="7">
    <source>
        <dbReference type="SAM" id="Phobius"/>
    </source>
</evidence>
<keyword evidence="5 7" id="KW-1133">Transmembrane helix</keyword>
<comment type="caution">
    <text evidence="8">The sequence shown here is derived from an EMBL/GenBank/DDBJ whole genome shotgun (WGS) entry which is preliminary data.</text>
</comment>
<comment type="subcellular location">
    <subcellularLocation>
        <location evidence="1">Membrane</location>
        <topology evidence="1">Multi-pass membrane protein</topology>
    </subcellularLocation>
</comment>
<feature type="transmembrane region" description="Helical" evidence="7">
    <location>
        <begin position="177"/>
        <end position="195"/>
    </location>
</feature>
<name>A0AA36HK97_9DINO</name>
<organism evidence="8 9">
    <name type="scientific">Effrenium voratum</name>
    <dbReference type="NCBI Taxonomy" id="2562239"/>
    <lineage>
        <taxon>Eukaryota</taxon>
        <taxon>Sar</taxon>
        <taxon>Alveolata</taxon>
        <taxon>Dinophyceae</taxon>
        <taxon>Suessiales</taxon>
        <taxon>Symbiodiniaceae</taxon>
        <taxon>Effrenium</taxon>
    </lineage>
</organism>
<comment type="similarity">
    <text evidence="2">Belongs to the CRT-like transporter family.</text>
</comment>
<dbReference type="Proteomes" id="UP001178507">
    <property type="component" value="Unassembled WGS sequence"/>
</dbReference>
<dbReference type="AlphaFoldDB" id="A0AA36HK97"/>
<feature type="transmembrane region" description="Helical" evidence="7">
    <location>
        <begin position="51"/>
        <end position="67"/>
    </location>
</feature>
<dbReference type="GO" id="GO:0016020">
    <property type="term" value="C:membrane"/>
    <property type="evidence" value="ECO:0007669"/>
    <property type="project" value="UniProtKB-SubCell"/>
</dbReference>
<feature type="transmembrane region" description="Helical" evidence="7">
    <location>
        <begin position="12"/>
        <end position="31"/>
    </location>
</feature>
<feature type="transmembrane region" description="Helical" evidence="7">
    <location>
        <begin position="149"/>
        <end position="171"/>
    </location>
</feature>
<feature type="transmembrane region" description="Helical" evidence="7">
    <location>
        <begin position="367"/>
        <end position="386"/>
    </location>
</feature>
<dbReference type="Pfam" id="PF08627">
    <property type="entry name" value="CRT-like"/>
    <property type="match status" value="1"/>
</dbReference>
<feature type="transmembrane region" description="Helical" evidence="7">
    <location>
        <begin position="335"/>
        <end position="355"/>
    </location>
</feature>
<dbReference type="InterPro" id="IPR013936">
    <property type="entry name" value="CRT-like"/>
</dbReference>
<evidence type="ECO:0000256" key="4">
    <source>
        <dbReference type="ARBA" id="ARBA00022692"/>
    </source>
</evidence>
<keyword evidence="3" id="KW-0813">Transport</keyword>
<feature type="transmembrane region" description="Helical" evidence="7">
    <location>
        <begin position="309"/>
        <end position="328"/>
    </location>
</feature>
<keyword evidence="6 7" id="KW-0472">Membrane</keyword>
<dbReference type="EMBL" id="CAUJNA010000031">
    <property type="protein sequence ID" value="CAJ1370662.1"/>
    <property type="molecule type" value="Genomic_DNA"/>
</dbReference>
<dbReference type="PANTHER" id="PTHR31326">
    <property type="entry name" value="PROTEIN CLT2, CHLOROPLASTIC"/>
    <property type="match status" value="1"/>
</dbReference>
<protein>
    <submittedName>
        <fullName evidence="8">Uncharacterized protein</fullName>
    </submittedName>
</protein>
<evidence type="ECO:0000256" key="3">
    <source>
        <dbReference type="ARBA" id="ARBA00022448"/>
    </source>
</evidence>
<sequence>MSINLAMDRRSLFVAMLIACVSIFGTANNFASRIKAVILGDSNFVCVVPDSLVQLTVNLLFLTVFTIRGKVPQSQFRYIFVCARSFAQNGAWKYLALAGSSDIANNVTGLAAQPYLTTFMMSLMDQATTPFTVVFSVLLLKIRYNCLEIVSVVVIIFAAVTCVLIAGAHGGEGSSQFWAFFAAITTSFAALSFVLKEIVFTGFRNSQNGDLHTALRIQLQQPPFSDANSEQLQRRLNEGGLLEAAGPDIPDIVAPDNLNVFLVGSVINFVGLLSSVPIALLNHAAVSSGPSMPALVDGLRLLFEKEHAMTAYVVYICINTIFNLSLILTTSYGSALLSFLSLKAAVPLTAILSAVPWPVIGPKPLNAADWLALLVLIAGIVAFRVGNLQREKHA</sequence>
<evidence type="ECO:0000256" key="1">
    <source>
        <dbReference type="ARBA" id="ARBA00004141"/>
    </source>
</evidence>
<dbReference type="PANTHER" id="PTHR31326:SF1">
    <property type="entry name" value="PROTEIN CLT2, CHLOROPLASTIC"/>
    <property type="match status" value="1"/>
</dbReference>
<proteinExistence type="inferred from homology"/>
<accession>A0AA36HK97</accession>
<keyword evidence="4 7" id="KW-0812">Transmembrane</keyword>
<evidence type="ECO:0000256" key="5">
    <source>
        <dbReference type="ARBA" id="ARBA00022989"/>
    </source>
</evidence>
<evidence type="ECO:0000256" key="2">
    <source>
        <dbReference type="ARBA" id="ARBA00006690"/>
    </source>
</evidence>
<reference evidence="8" key="1">
    <citation type="submission" date="2023-08" db="EMBL/GenBank/DDBJ databases">
        <authorList>
            <person name="Chen Y."/>
            <person name="Shah S."/>
            <person name="Dougan E. K."/>
            <person name="Thang M."/>
            <person name="Chan C."/>
        </authorList>
    </citation>
    <scope>NUCLEOTIDE SEQUENCE</scope>
</reference>
<feature type="transmembrane region" description="Helical" evidence="7">
    <location>
        <begin position="260"/>
        <end position="281"/>
    </location>
</feature>
<keyword evidence="9" id="KW-1185">Reference proteome</keyword>
<evidence type="ECO:0000256" key="6">
    <source>
        <dbReference type="ARBA" id="ARBA00023136"/>
    </source>
</evidence>
<evidence type="ECO:0000313" key="8">
    <source>
        <dbReference type="EMBL" id="CAJ1370662.1"/>
    </source>
</evidence>
<gene>
    <name evidence="8" type="ORF">EVOR1521_LOCUS1179</name>
</gene>